<evidence type="ECO:0000313" key="1">
    <source>
        <dbReference type="EMBL" id="EXZ45528.1"/>
    </source>
</evidence>
<comment type="caution">
    <text evidence="1">The sequence shown here is derived from an EMBL/GenBank/DDBJ whole genome shotgun (WGS) entry which is preliminary data.</text>
</comment>
<evidence type="ECO:0000313" key="2">
    <source>
        <dbReference type="Proteomes" id="UP000022272"/>
    </source>
</evidence>
<dbReference type="Proteomes" id="UP000022272">
    <property type="component" value="Unassembled WGS sequence"/>
</dbReference>
<dbReference type="AlphaFoldDB" id="A0A015YMN3"/>
<gene>
    <name evidence="1" type="ORF">M076_1105</name>
</gene>
<dbReference type="EMBL" id="JGDM01000021">
    <property type="protein sequence ID" value="EXZ45528.1"/>
    <property type="molecule type" value="Genomic_DNA"/>
</dbReference>
<organism evidence="1 2">
    <name type="scientific">Bacteroides fragilis str. 2-F-2 #4</name>
    <dbReference type="NCBI Taxonomy" id="1339280"/>
    <lineage>
        <taxon>Bacteria</taxon>
        <taxon>Pseudomonadati</taxon>
        <taxon>Bacteroidota</taxon>
        <taxon>Bacteroidia</taxon>
        <taxon>Bacteroidales</taxon>
        <taxon>Bacteroidaceae</taxon>
        <taxon>Bacteroides</taxon>
    </lineage>
</organism>
<accession>A0A015YMN3</accession>
<proteinExistence type="predicted"/>
<protein>
    <submittedName>
        <fullName evidence="1">Uncharacterized protein</fullName>
    </submittedName>
</protein>
<reference evidence="1 2" key="1">
    <citation type="submission" date="2014-02" db="EMBL/GenBank/DDBJ databases">
        <authorList>
            <person name="Sears C."/>
            <person name="Carroll K."/>
            <person name="Sack B.R."/>
            <person name="Qadri F."/>
            <person name="Myers L.L."/>
            <person name="Chung G.-T."/>
            <person name="Escheverria P."/>
            <person name="Fraser C.M."/>
            <person name="Sadzewicz L."/>
            <person name="Shefchek K.A."/>
            <person name="Tallon L."/>
            <person name="Das S.P."/>
            <person name="Daugherty S."/>
            <person name="Mongodin E.F."/>
        </authorList>
    </citation>
    <scope>NUCLEOTIDE SEQUENCE [LARGE SCALE GENOMIC DNA]</scope>
    <source>
        <strain evidence="1 2">2-F-2 #4</strain>
    </source>
</reference>
<sequence>MDAFTNIFNWYSSKGCIQLEIFYTGCFAFEIKKRPKIIDKLKIIVDIEGNPTFLYSKGSTKIGAYNSPGMVK</sequence>
<name>A0A015YMN3_BACFG</name>
<dbReference type="PATRIC" id="fig|1339280.3.peg.1071"/>